<proteinExistence type="predicted"/>
<comment type="caution">
    <text evidence="1">The sequence shown here is derived from an EMBL/GenBank/DDBJ whole genome shotgun (WGS) entry which is preliminary data.</text>
</comment>
<keyword evidence="2" id="KW-1185">Reference proteome</keyword>
<name>A0A834X2Z2_9FABA</name>
<sequence length="19" mass="2190">MGRETPEEEERKRIGGGRC</sequence>
<organism evidence="1 2">
    <name type="scientific">Senna tora</name>
    <dbReference type="NCBI Taxonomy" id="362788"/>
    <lineage>
        <taxon>Eukaryota</taxon>
        <taxon>Viridiplantae</taxon>
        <taxon>Streptophyta</taxon>
        <taxon>Embryophyta</taxon>
        <taxon>Tracheophyta</taxon>
        <taxon>Spermatophyta</taxon>
        <taxon>Magnoliopsida</taxon>
        <taxon>eudicotyledons</taxon>
        <taxon>Gunneridae</taxon>
        <taxon>Pentapetalae</taxon>
        <taxon>rosids</taxon>
        <taxon>fabids</taxon>
        <taxon>Fabales</taxon>
        <taxon>Fabaceae</taxon>
        <taxon>Caesalpinioideae</taxon>
        <taxon>Cassia clade</taxon>
        <taxon>Senna</taxon>
    </lineage>
</organism>
<dbReference type="Proteomes" id="UP000634136">
    <property type="component" value="Unassembled WGS sequence"/>
</dbReference>
<gene>
    <name evidence="1" type="ORF">G2W53_005491</name>
</gene>
<dbReference type="EMBL" id="JAAIUW010000003">
    <property type="protein sequence ID" value="KAF7837009.1"/>
    <property type="molecule type" value="Genomic_DNA"/>
</dbReference>
<evidence type="ECO:0000313" key="2">
    <source>
        <dbReference type="Proteomes" id="UP000634136"/>
    </source>
</evidence>
<reference evidence="1" key="1">
    <citation type="submission" date="2020-09" db="EMBL/GenBank/DDBJ databases">
        <title>Genome-Enabled Discovery of Anthraquinone Biosynthesis in Senna tora.</title>
        <authorList>
            <person name="Kang S.-H."/>
            <person name="Pandey R.P."/>
            <person name="Lee C.-M."/>
            <person name="Sim J.-S."/>
            <person name="Jeong J.-T."/>
            <person name="Choi B.-S."/>
            <person name="Jung M."/>
            <person name="Ginzburg D."/>
            <person name="Zhao K."/>
            <person name="Won S.Y."/>
            <person name="Oh T.-J."/>
            <person name="Yu Y."/>
            <person name="Kim N.-H."/>
            <person name="Lee O.R."/>
            <person name="Lee T.-H."/>
            <person name="Bashyal P."/>
            <person name="Kim T.-S."/>
            <person name="Lee W.-H."/>
            <person name="Kawkins C."/>
            <person name="Kim C.-K."/>
            <person name="Kim J.S."/>
            <person name="Ahn B.O."/>
            <person name="Rhee S.Y."/>
            <person name="Sohng J.K."/>
        </authorList>
    </citation>
    <scope>NUCLEOTIDE SEQUENCE</scope>
    <source>
        <tissue evidence="1">Leaf</tissue>
    </source>
</reference>
<protein>
    <submittedName>
        <fullName evidence="1">Uncharacterized protein</fullName>
    </submittedName>
</protein>
<evidence type="ECO:0000313" key="1">
    <source>
        <dbReference type="EMBL" id="KAF7837009.1"/>
    </source>
</evidence>
<accession>A0A834X2Z2</accession>
<dbReference type="AlphaFoldDB" id="A0A834X2Z2"/>